<keyword evidence="3" id="KW-1185">Reference proteome</keyword>
<evidence type="ECO:0000313" key="2">
    <source>
        <dbReference type="EMBL" id="CAE1325332.1"/>
    </source>
</evidence>
<dbReference type="EMBL" id="CAHIKZ030005444">
    <property type="protein sequence ID" value="CAE1325332.1"/>
    <property type="molecule type" value="Genomic_DNA"/>
</dbReference>
<proteinExistence type="predicted"/>
<sequence>MLHETNIYVRSFKYALENNTPSDFIIVIDADKRPQGEHERRYDAPASNELSVIVIGDRHNKRDIVIESREGGIRRIHETHRSYDALQYPLLFHYGEDGYKFGILQNGPTLKTVSCRAFYAYLLMVYEVAFNHLHRSRELFHQFIVDMAAKMESESLCYIRLNQTKLRCDCYIHLRDALRNDADPRNIGKMCILPATSTGSPRYMHARTQEAMTYVRKYGQPGLFITFTCNPKWYAIAKELMPGQSAYDRPDHIARV</sequence>
<evidence type="ECO:0000259" key="1">
    <source>
        <dbReference type="Pfam" id="PF14214"/>
    </source>
</evidence>
<protein>
    <recommendedName>
        <fullName evidence="1">Helitron helicase-like domain-containing protein</fullName>
    </recommendedName>
</protein>
<feature type="domain" description="Helitron helicase-like" evidence="1">
    <location>
        <begin position="118"/>
        <end position="256"/>
    </location>
</feature>
<comment type="caution">
    <text evidence="2">The sequence shown here is derived from an EMBL/GenBank/DDBJ whole genome shotgun (WGS) entry which is preliminary data.</text>
</comment>
<organism evidence="2 3">
    <name type="scientific">Acanthosepion pharaonis</name>
    <name type="common">Pharaoh cuttlefish</name>
    <name type="synonym">Sepia pharaonis</name>
    <dbReference type="NCBI Taxonomy" id="158019"/>
    <lineage>
        <taxon>Eukaryota</taxon>
        <taxon>Metazoa</taxon>
        <taxon>Spiralia</taxon>
        <taxon>Lophotrochozoa</taxon>
        <taxon>Mollusca</taxon>
        <taxon>Cephalopoda</taxon>
        <taxon>Coleoidea</taxon>
        <taxon>Decapodiformes</taxon>
        <taxon>Sepiida</taxon>
        <taxon>Sepiina</taxon>
        <taxon>Sepiidae</taxon>
        <taxon>Acanthosepion</taxon>
    </lineage>
</organism>
<dbReference type="Pfam" id="PF14214">
    <property type="entry name" value="Helitron_like_N"/>
    <property type="match status" value="1"/>
</dbReference>
<reference evidence="2" key="1">
    <citation type="submission" date="2021-01" db="EMBL/GenBank/DDBJ databases">
        <authorList>
            <person name="Li R."/>
            <person name="Bekaert M."/>
        </authorList>
    </citation>
    <scope>NUCLEOTIDE SEQUENCE</scope>
    <source>
        <strain evidence="2">Farmed</strain>
    </source>
</reference>
<dbReference type="PANTHER" id="PTHR45786">
    <property type="entry name" value="DNA BINDING PROTEIN-LIKE"/>
    <property type="match status" value="1"/>
</dbReference>
<dbReference type="AlphaFoldDB" id="A0A812EJX7"/>
<evidence type="ECO:0000313" key="3">
    <source>
        <dbReference type="Proteomes" id="UP000597762"/>
    </source>
</evidence>
<dbReference type="PANTHER" id="PTHR45786:SF74">
    <property type="entry name" value="ATP-DEPENDENT DNA HELICASE"/>
    <property type="match status" value="1"/>
</dbReference>
<dbReference type="Proteomes" id="UP000597762">
    <property type="component" value="Unassembled WGS sequence"/>
</dbReference>
<gene>
    <name evidence="2" type="ORF">SPHA_74956</name>
</gene>
<dbReference type="InterPro" id="IPR025476">
    <property type="entry name" value="Helitron_helicase-like"/>
</dbReference>
<dbReference type="OrthoDB" id="6128111at2759"/>
<name>A0A812EJX7_ACAPH</name>
<accession>A0A812EJX7</accession>